<dbReference type="InterPro" id="IPR006913">
    <property type="entry name" value="CENP-V/GFA"/>
</dbReference>
<comment type="similarity">
    <text evidence="1">Belongs to the Gfa family.</text>
</comment>
<evidence type="ECO:0000256" key="3">
    <source>
        <dbReference type="ARBA" id="ARBA00022833"/>
    </source>
</evidence>
<evidence type="ECO:0000256" key="1">
    <source>
        <dbReference type="ARBA" id="ARBA00005495"/>
    </source>
</evidence>
<dbReference type="PANTHER" id="PTHR33337:SF40">
    <property type="entry name" value="CENP-V_GFA DOMAIN-CONTAINING PROTEIN-RELATED"/>
    <property type="match status" value="1"/>
</dbReference>
<dbReference type="EMBL" id="JADBEC010000003">
    <property type="protein sequence ID" value="MBE1509472.1"/>
    <property type="molecule type" value="Genomic_DNA"/>
</dbReference>
<keyword evidence="2" id="KW-0479">Metal-binding</keyword>
<accession>A0ABR9J1W0</accession>
<dbReference type="SUPFAM" id="SSF51316">
    <property type="entry name" value="Mss4-like"/>
    <property type="match status" value="1"/>
</dbReference>
<proteinExistence type="inferred from homology"/>
<evidence type="ECO:0000259" key="5">
    <source>
        <dbReference type="PROSITE" id="PS51891"/>
    </source>
</evidence>
<sequence length="132" mass="14387">MSEHHAGGCLCGAVRFEALEKPDVVVGCHCSQCRRQTGLYYASADVPVSALTITGEENLRWYESSNEARRGFCSQCGSALFWQRLGGPAMSILAGAFDEPNGLRFGYHIFCADKADFYEIPDGVPQYAAGRP</sequence>
<evidence type="ECO:0000256" key="4">
    <source>
        <dbReference type="ARBA" id="ARBA00023239"/>
    </source>
</evidence>
<dbReference type="PANTHER" id="PTHR33337">
    <property type="entry name" value="GFA DOMAIN-CONTAINING PROTEIN"/>
    <property type="match status" value="1"/>
</dbReference>
<dbReference type="RefSeq" id="WP_192733056.1">
    <property type="nucleotide sequence ID" value="NZ_BAAAVL010000008.1"/>
</dbReference>
<dbReference type="Gene3D" id="3.90.1590.10">
    <property type="entry name" value="glutathione-dependent formaldehyde- activating enzyme (gfa)"/>
    <property type="match status" value="1"/>
</dbReference>
<organism evidence="6 7">
    <name type="scientific">Rhizobium viscosum</name>
    <name type="common">Arthrobacter viscosus</name>
    <dbReference type="NCBI Taxonomy" id="1673"/>
    <lineage>
        <taxon>Bacteria</taxon>
        <taxon>Pseudomonadati</taxon>
        <taxon>Pseudomonadota</taxon>
        <taxon>Alphaproteobacteria</taxon>
        <taxon>Hyphomicrobiales</taxon>
        <taxon>Rhizobiaceae</taxon>
        <taxon>Rhizobium/Agrobacterium group</taxon>
        <taxon>Rhizobium</taxon>
    </lineage>
</organism>
<feature type="domain" description="CENP-V/GFA" evidence="5">
    <location>
        <begin position="5"/>
        <end position="119"/>
    </location>
</feature>
<reference evidence="6 7" key="1">
    <citation type="submission" date="2020-10" db="EMBL/GenBank/DDBJ databases">
        <title>Sequencing the genomes of 1000 actinobacteria strains.</title>
        <authorList>
            <person name="Klenk H.-P."/>
        </authorList>
    </citation>
    <scope>NUCLEOTIDE SEQUENCE [LARGE SCALE GENOMIC DNA]</scope>
    <source>
        <strain evidence="6 7">DSM 7307</strain>
    </source>
</reference>
<dbReference type="InterPro" id="IPR011057">
    <property type="entry name" value="Mss4-like_sf"/>
</dbReference>
<name>A0ABR9J1W0_RHIVS</name>
<protein>
    <recommendedName>
        <fullName evidence="5">CENP-V/GFA domain-containing protein</fullName>
    </recommendedName>
</protein>
<dbReference type="Pfam" id="PF04828">
    <property type="entry name" value="GFA"/>
    <property type="match status" value="1"/>
</dbReference>
<keyword evidence="4" id="KW-0456">Lyase</keyword>
<dbReference type="Proteomes" id="UP000620262">
    <property type="component" value="Unassembled WGS sequence"/>
</dbReference>
<gene>
    <name evidence="6" type="ORF">H4W29_006719</name>
</gene>
<evidence type="ECO:0000256" key="2">
    <source>
        <dbReference type="ARBA" id="ARBA00022723"/>
    </source>
</evidence>
<keyword evidence="7" id="KW-1185">Reference proteome</keyword>
<evidence type="ECO:0000313" key="6">
    <source>
        <dbReference type="EMBL" id="MBE1509472.1"/>
    </source>
</evidence>
<keyword evidence="3" id="KW-0862">Zinc</keyword>
<evidence type="ECO:0000313" key="7">
    <source>
        <dbReference type="Proteomes" id="UP000620262"/>
    </source>
</evidence>
<dbReference type="PROSITE" id="PS51891">
    <property type="entry name" value="CENP_V_GFA"/>
    <property type="match status" value="1"/>
</dbReference>
<comment type="caution">
    <text evidence="6">The sequence shown here is derived from an EMBL/GenBank/DDBJ whole genome shotgun (WGS) entry which is preliminary data.</text>
</comment>